<comment type="caution">
    <text evidence="10">The sequence shown here is derived from an EMBL/GenBank/DDBJ whole genome shotgun (WGS) entry which is preliminary data.</text>
</comment>
<dbReference type="PANTHER" id="PTHR10340:SF57">
    <property type="entry name" value="METALLOPHOS DOMAIN-CONTAINING PROTEIN"/>
    <property type="match status" value="1"/>
</dbReference>
<organism evidence="10 11">
    <name type="scientific">Hyaloperonospora brassicae</name>
    <name type="common">Brassica downy mildew</name>
    <name type="synonym">Peronospora brassicae</name>
    <dbReference type="NCBI Taxonomy" id="162125"/>
    <lineage>
        <taxon>Eukaryota</taxon>
        <taxon>Sar</taxon>
        <taxon>Stramenopiles</taxon>
        <taxon>Oomycota</taxon>
        <taxon>Peronosporomycetes</taxon>
        <taxon>Peronosporales</taxon>
        <taxon>Peronosporaceae</taxon>
        <taxon>Hyaloperonospora</taxon>
    </lineage>
</organism>
<evidence type="ECO:0000313" key="10">
    <source>
        <dbReference type="EMBL" id="CAI5730962.1"/>
    </source>
</evidence>
<keyword evidence="6" id="KW-1133">Transmembrane helix</keyword>
<dbReference type="Proteomes" id="UP001162031">
    <property type="component" value="Unassembled WGS sequence"/>
</dbReference>
<evidence type="ECO:0000256" key="3">
    <source>
        <dbReference type="ARBA" id="ARBA00022525"/>
    </source>
</evidence>
<dbReference type="EMBL" id="CANTFL010001075">
    <property type="protein sequence ID" value="CAI5730962.1"/>
    <property type="molecule type" value="Genomic_DNA"/>
</dbReference>
<evidence type="ECO:0000259" key="9">
    <source>
        <dbReference type="Pfam" id="PF19272"/>
    </source>
</evidence>
<dbReference type="SUPFAM" id="SSF56300">
    <property type="entry name" value="Metallo-dependent phosphatases"/>
    <property type="match status" value="1"/>
</dbReference>
<evidence type="ECO:0008006" key="12">
    <source>
        <dbReference type="Google" id="ProtNLM"/>
    </source>
</evidence>
<name>A0AAV0U2Y5_HYABA</name>
<dbReference type="GO" id="GO:0016787">
    <property type="term" value="F:hydrolase activity"/>
    <property type="evidence" value="ECO:0007669"/>
    <property type="project" value="UniProtKB-KW"/>
</dbReference>
<sequence>MLRLLLLPVLLAPPTTASSVGHILHFSDVHLNLSDSSSASEKEDGHVRYFADAPLTLFESALRYAKEQVVADPELLLYTGDHAVHGSLADRYIANVVETNVRAMERYYPSKRGALDVTAVIGNADGSPDYHMEVTDPKTETNPSIELISHAWDDLLSAGNMDSLNRRGYLSYALSDRLHVITLNTVPYSPNHVPDTSNQPDPFGQFAWLDKTLAELRGAGKSAYIAGHIAPIVDSYGGDPQWHTHYIVKYKSIVGKYADVIKAQFFGHVHSIEFRAPVMSLDGAGAENDAFQLLPLYISGSISPLFGNNPSFMVWEYDTDTHEVCDYAVYGSDISDSQPQLNWKLLFKASDAYGLKSLSLTEISAFVRRAEQNASLVEDYYWNMKARSPNAGACKDAVCRAKTLCSLKWWTTRGEYLACLDTVRATKAGHVLHHDGTEASVSAAIIAEASLRDYGTKDVLMTISATAVATVVAVVCVTLTVYALRRRGILKYPMAYEPVTTF</sequence>
<dbReference type="GO" id="GO:0005576">
    <property type="term" value="C:extracellular region"/>
    <property type="evidence" value="ECO:0007669"/>
    <property type="project" value="UniProtKB-SubCell"/>
</dbReference>
<evidence type="ECO:0000256" key="7">
    <source>
        <dbReference type="SAM" id="SignalP"/>
    </source>
</evidence>
<protein>
    <recommendedName>
        <fullName evidence="12">Calcineurin-like phosphoesterase domain-containing protein</fullName>
    </recommendedName>
</protein>
<evidence type="ECO:0000313" key="11">
    <source>
        <dbReference type="Proteomes" id="UP001162031"/>
    </source>
</evidence>
<evidence type="ECO:0000256" key="6">
    <source>
        <dbReference type="SAM" id="Phobius"/>
    </source>
</evidence>
<keyword evidence="6" id="KW-0812">Transmembrane</keyword>
<feature type="domain" description="Calcineurin-like phosphoesterase" evidence="8">
    <location>
        <begin position="22"/>
        <end position="270"/>
    </location>
</feature>
<evidence type="ECO:0000256" key="5">
    <source>
        <dbReference type="ARBA" id="ARBA00023180"/>
    </source>
</evidence>
<dbReference type="InterPro" id="IPR045473">
    <property type="entry name" value="ASM_C"/>
</dbReference>
<evidence type="ECO:0000256" key="4">
    <source>
        <dbReference type="ARBA" id="ARBA00022801"/>
    </source>
</evidence>
<keyword evidence="5" id="KW-0325">Glycoprotein</keyword>
<gene>
    <name evidence="10" type="ORF">HBR001_LOCUS5028</name>
</gene>
<evidence type="ECO:0000259" key="8">
    <source>
        <dbReference type="Pfam" id="PF00149"/>
    </source>
</evidence>
<dbReference type="Pfam" id="PF19272">
    <property type="entry name" value="ASMase_C"/>
    <property type="match status" value="1"/>
</dbReference>
<proteinExistence type="inferred from homology"/>
<dbReference type="AlphaFoldDB" id="A0AAV0U2Y5"/>
<dbReference type="PANTHER" id="PTHR10340">
    <property type="entry name" value="SPHINGOMYELIN PHOSPHODIESTERASE"/>
    <property type="match status" value="1"/>
</dbReference>
<feature type="signal peptide" evidence="7">
    <location>
        <begin position="1"/>
        <end position="17"/>
    </location>
</feature>
<dbReference type="InterPro" id="IPR004843">
    <property type="entry name" value="Calcineurin-like_PHP"/>
</dbReference>
<evidence type="ECO:0000256" key="1">
    <source>
        <dbReference type="ARBA" id="ARBA00004613"/>
    </source>
</evidence>
<accession>A0AAV0U2Y5</accession>
<reference evidence="10" key="1">
    <citation type="submission" date="2022-12" db="EMBL/GenBank/DDBJ databases">
        <authorList>
            <person name="Webb A."/>
        </authorList>
    </citation>
    <scope>NUCLEOTIDE SEQUENCE</scope>
    <source>
        <strain evidence="10">Hp1</strain>
    </source>
</reference>
<keyword evidence="3" id="KW-0964">Secreted</keyword>
<keyword evidence="6" id="KW-0472">Membrane</keyword>
<evidence type="ECO:0000256" key="2">
    <source>
        <dbReference type="ARBA" id="ARBA00008234"/>
    </source>
</evidence>
<dbReference type="InterPro" id="IPR029052">
    <property type="entry name" value="Metallo-depent_PP-like"/>
</dbReference>
<feature type="domain" description="Sphingomyelin phosphodiesterase C-terminal" evidence="9">
    <location>
        <begin position="307"/>
        <end position="421"/>
    </location>
</feature>
<comment type="subcellular location">
    <subcellularLocation>
        <location evidence="1">Secreted</location>
    </subcellularLocation>
</comment>
<keyword evidence="11" id="KW-1185">Reference proteome</keyword>
<comment type="similarity">
    <text evidence="2">Belongs to the acid sphingomyelinase family.</text>
</comment>
<keyword evidence="4" id="KW-0378">Hydrolase</keyword>
<dbReference type="Pfam" id="PF00149">
    <property type="entry name" value="Metallophos"/>
    <property type="match status" value="1"/>
</dbReference>
<keyword evidence="7" id="KW-0732">Signal</keyword>
<feature type="chain" id="PRO_5043325909" description="Calcineurin-like phosphoesterase domain-containing protein" evidence="7">
    <location>
        <begin position="18"/>
        <end position="502"/>
    </location>
</feature>
<feature type="transmembrane region" description="Helical" evidence="6">
    <location>
        <begin position="459"/>
        <end position="484"/>
    </location>
</feature>
<dbReference type="Gene3D" id="3.60.21.10">
    <property type="match status" value="1"/>
</dbReference>